<dbReference type="InterPro" id="IPR012663">
    <property type="entry name" value="CHP02450_Tryp"/>
</dbReference>
<comment type="caution">
    <text evidence="1">The sequence shown here is derived from an EMBL/GenBank/DDBJ whole genome shotgun (WGS) entry which is preliminary data.</text>
</comment>
<dbReference type="NCBIfam" id="TIGR02450">
    <property type="entry name" value="TIGR02450 family Trp-rich protein"/>
    <property type="match status" value="1"/>
</dbReference>
<keyword evidence="2" id="KW-1185">Reference proteome</keyword>
<evidence type="ECO:0000313" key="2">
    <source>
        <dbReference type="Proteomes" id="UP000078476"/>
    </source>
</evidence>
<proteinExistence type="predicted"/>
<dbReference type="RefSeq" id="WP_066976601.1">
    <property type="nucleotide sequence ID" value="NZ_LUUI01000014.1"/>
</dbReference>
<dbReference type="Pfam" id="PF09493">
    <property type="entry name" value="DUF2389"/>
    <property type="match status" value="1"/>
</dbReference>
<dbReference type="AlphaFoldDB" id="A0A177NTH8"/>
<reference evidence="1 2" key="1">
    <citation type="submission" date="2016-03" db="EMBL/GenBank/DDBJ databases">
        <authorList>
            <person name="Ploux O."/>
        </authorList>
    </citation>
    <scope>NUCLEOTIDE SEQUENCE [LARGE SCALE GENOMIC DNA]</scope>
    <source>
        <strain evidence="1 2">R-45370</strain>
    </source>
</reference>
<evidence type="ECO:0000313" key="1">
    <source>
        <dbReference type="EMBL" id="OAI21295.1"/>
    </source>
</evidence>
<organism evidence="1 2">
    <name type="scientific">Methylomonas lenta</name>
    <dbReference type="NCBI Taxonomy" id="980561"/>
    <lineage>
        <taxon>Bacteria</taxon>
        <taxon>Pseudomonadati</taxon>
        <taxon>Pseudomonadota</taxon>
        <taxon>Gammaproteobacteria</taxon>
        <taxon>Methylococcales</taxon>
        <taxon>Methylococcaceae</taxon>
        <taxon>Methylomonas</taxon>
    </lineage>
</organism>
<dbReference type="Proteomes" id="UP000078476">
    <property type="component" value="Unassembled WGS sequence"/>
</dbReference>
<evidence type="ECO:0008006" key="3">
    <source>
        <dbReference type="Google" id="ProtNLM"/>
    </source>
</evidence>
<protein>
    <recommendedName>
        <fullName evidence="3">TIGR02450 family Trp-rich protein</fullName>
    </recommendedName>
</protein>
<sequence>MPQPINRRLNPKKLLLSKWTAAMPRDKEKHFIVTQVITPDQPDLPIEWVELEAVYSHRSYSLPWRELTDTSVWLQGWQ</sequence>
<name>A0A177NTH8_9GAMM</name>
<gene>
    <name evidence="1" type="ORF">A1359_19455</name>
</gene>
<dbReference type="EMBL" id="LUUI01000014">
    <property type="protein sequence ID" value="OAI21295.1"/>
    <property type="molecule type" value="Genomic_DNA"/>
</dbReference>
<dbReference type="STRING" id="980561.A1359_19455"/>
<accession>A0A177NTH8</accession>